<evidence type="ECO:0000256" key="3">
    <source>
        <dbReference type="ARBA" id="ARBA00022692"/>
    </source>
</evidence>
<evidence type="ECO:0000313" key="9">
    <source>
        <dbReference type="Proteomes" id="UP000092600"/>
    </source>
</evidence>
<evidence type="ECO:0000256" key="7">
    <source>
        <dbReference type="SAM" id="Phobius"/>
    </source>
</evidence>
<dbReference type="InterPro" id="IPR002549">
    <property type="entry name" value="AI-2E-like"/>
</dbReference>
<evidence type="ECO:0000256" key="5">
    <source>
        <dbReference type="ARBA" id="ARBA00023136"/>
    </source>
</evidence>
<gene>
    <name evidence="8" type="ORF">ACMD2_23851</name>
</gene>
<protein>
    <submittedName>
        <fullName evidence="8">Uncharacterized protein</fullName>
    </submittedName>
</protein>
<dbReference type="PANTHER" id="PTHR21716:SF72">
    <property type="entry name" value="TRANSMEMBRANE PROTEIN C9ORF5 PROTEIN"/>
    <property type="match status" value="1"/>
</dbReference>
<keyword evidence="4 7" id="KW-1133">Transmembrane helix</keyword>
<accession>A0A199UFV1</accession>
<comment type="similarity">
    <text evidence="2">Belongs to the autoinducer-2 exporter (AI-2E) (TC 2.A.86) family.</text>
</comment>
<organism evidence="8 9">
    <name type="scientific">Ananas comosus</name>
    <name type="common">Pineapple</name>
    <name type="synonym">Ananas ananas</name>
    <dbReference type="NCBI Taxonomy" id="4615"/>
    <lineage>
        <taxon>Eukaryota</taxon>
        <taxon>Viridiplantae</taxon>
        <taxon>Streptophyta</taxon>
        <taxon>Embryophyta</taxon>
        <taxon>Tracheophyta</taxon>
        <taxon>Spermatophyta</taxon>
        <taxon>Magnoliopsida</taxon>
        <taxon>Liliopsida</taxon>
        <taxon>Poales</taxon>
        <taxon>Bromeliaceae</taxon>
        <taxon>Bromelioideae</taxon>
        <taxon>Ananas</taxon>
    </lineage>
</organism>
<evidence type="ECO:0000256" key="1">
    <source>
        <dbReference type="ARBA" id="ARBA00004141"/>
    </source>
</evidence>
<comment type="subcellular location">
    <subcellularLocation>
        <location evidence="1">Membrane</location>
        <topology evidence="1">Multi-pass membrane protein</topology>
    </subcellularLocation>
</comment>
<feature type="transmembrane region" description="Helical" evidence="7">
    <location>
        <begin position="72"/>
        <end position="93"/>
    </location>
</feature>
<keyword evidence="5 7" id="KW-0472">Membrane</keyword>
<evidence type="ECO:0000256" key="4">
    <source>
        <dbReference type="ARBA" id="ARBA00022989"/>
    </source>
</evidence>
<feature type="compositionally biased region" description="Low complexity" evidence="6">
    <location>
        <begin position="7"/>
        <end position="23"/>
    </location>
</feature>
<keyword evidence="3 7" id="KW-0812">Transmembrane</keyword>
<dbReference type="Proteomes" id="UP000092600">
    <property type="component" value="Unassembled WGS sequence"/>
</dbReference>
<evidence type="ECO:0000256" key="6">
    <source>
        <dbReference type="SAM" id="MobiDB-lite"/>
    </source>
</evidence>
<dbReference type="EMBL" id="LSRQ01008318">
    <property type="protein sequence ID" value="OAY63742.1"/>
    <property type="molecule type" value="Genomic_DNA"/>
</dbReference>
<sequence length="135" mass="14576">MELVPYANNNNTASSSSSSTPNPNSLPPWSEMFRSASLRRPADDASVPKAEGKGKGEDAGAGGLSLEPQARLALYIAMAHAGLALSLLVLYGLGRLLSDFLRPLQWALLCSIPLREIQSALVAFWDPPLYIYIYI</sequence>
<proteinExistence type="inferred from homology"/>
<dbReference type="GO" id="GO:0016020">
    <property type="term" value="C:membrane"/>
    <property type="evidence" value="ECO:0007669"/>
    <property type="project" value="UniProtKB-SubCell"/>
</dbReference>
<dbReference type="AlphaFoldDB" id="A0A199UFV1"/>
<reference evidence="8 9" key="1">
    <citation type="journal article" date="2016" name="DNA Res.">
        <title>The draft genome of MD-2 pineapple using hybrid error correction of long reads.</title>
        <authorList>
            <person name="Redwan R.M."/>
            <person name="Saidin A."/>
            <person name="Kumar S.V."/>
        </authorList>
    </citation>
    <scope>NUCLEOTIDE SEQUENCE [LARGE SCALE GENOMIC DNA]</scope>
    <source>
        <strain evidence="9">cv. MD2</strain>
        <tissue evidence="8">Leaf</tissue>
    </source>
</reference>
<evidence type="ECO:0000256" key="2">
    <source>
        <dbReference type="ARBA" id="ARBA00009773"/>
    </source>
</evidence>
<dbReference type="STRING" id="4615.A0A199UFV1"/>
<comment type="caution">
    <text evidence="8">The sequence shown here is derived from an EMBL/GenBank/DDBJ whole genome shotgun (WGS) entry which is preliminary data.</text>
</comment>
<name>A0A199UFV1_ANACO</name>
<feature type="region of interest" description="Disordered" evidence="6">
    <location>
        <begin position="1"/>
        <end position="63"/>
    </location>
</feature>
<evidence type="ECO:0000313" key="8">
    <source>
        <dbReference type="EMBL" id="OAY63742.1"/>
    </source>
</evidence>
<dbReference type="PANTHER" id="PTHR21716">
    <property type="entry name" value="TRANSMEMBRANE PROTEIN"/>
    <property type="match status" value="1"/>
</dbReference>